<dbReference type="Proteomes" id="UP001153331">
    <property type="component" value="Unassembled WGS sequence"/>
</dbReference>
<reference evidence="1" key="1">
    <citation type="submission" date="2022-11" db="EMBL/GenBank/DDBJ databases">
        <title>Genome Sequence of Boeremia exigua.</title>
        <authorList>
            <person name="Buettner E."/>
        </authorList>
    </citation>
    <scope>NUCLEOTIDE SEQUENCE</scope>
    <source>
        <strain evidence="1">CU02</strain>
    </source>
</reference>
<gene>
    <name evidence="1" type="ORF">OPT61_g6796</name>
</gene>
<comment type="caution">
    <text evidence="1">The sequence shown here is derived from an EMBL/GenBank/DDBJ whole genome shotgun (WGS) entry which is preliminary data.</text>
</comment>
<dbReference type="EMBL" id="JAPHNI010000509">
    <property type="protein sequence ID" value="KAJ8110342.1"/>
    <property type="molecule type" value="Genomic_DNA"/>
</dbReference>
<name>A0ACC2I4T1_9PLEO</name>
<protein>
    <submittedName>
        <fullName evidence="1">Uncharacterized protein</fullName>
    </submittedName>
</protein>
<sequence length="505" mass="56302">MGSIAQQSPETLLSVAAKITEYAQQLTKELEAGKVTPVTLEADSPIKYQSLPGNAFFIRQQLEDALKDMYILSQGPSESTFNYCHTAVPDIATLNVLNQFDFWGAVPLDGTATHEQVAKHTNLPVEIVQRTLDHAITMRYFARPEPTSTSVKHTSRSAALAKDSGLKALVQTVLDETSPPMMMLPEALRRFAVGKTEITRSQKETAFNLCHSGGIWGDYDNTWDFIENDGEGEQKGWRQRNFIKFMAYIKDLFMTESIVLDAIDWKAAGNATVVDLGGSAGHDDISLAKAYPDLKIVVQDLPQVATVFEKEFPEDLKSRVSFLTHNLFDPQPVSADIYILKWILHDWPDVESVAILKALVPALKPGARVVFIDYVGKNDPQEDAALPHSMRAFGTATDMRMMALFNAKERPVSAWKEIFRQADERYEVSSVKSDPLTFILGHEVTDDKSTRINREVFSETSKAYDQSDRDNGYALAPRLAAQGFSSGLPFYPYSGCRENRAQRTG</sequence>
<proteinExistence type="predicted"/>
<keyword evidence="2" id="KW-1185">Reference proteome</keyword>
<evidence type="ECO:0000313" key="1">
    <source>
        <dbReference type="EMBL" id="KAJ8110342.1"/>
    </source>
</evidence>
<evidence type="ECO:0000313" key="2">
    <source>
        <dbReference type="Proteomes" id="UP001153331"/>
    </source>
</evidence>
<organism evidence="1 2">
    <name type="scientific">Boeremia exigua</name>
    <dbReference type="NCBI Taxonomy" id="749465"/>
    <lineage>
        <taxon>Eukaryota</taxon>
        <taxon>Fungi</taxon>
        <taxon>Dikarya</taxon>
        <taxon>Ascomycota</taxon>
        <taxon>Pezizomycotina</taxon>
        <taxon>Dothideomycetes</taxon>
        <taxon>Pleosporomycetidae</taxon>
        <taxon>Pleosporales</taxon>
        <taxon>Pleosporineae</taxon>
        <taxon>Didymellaceae</taxon>
        <taxon>Boeremia</taxon>
    </lineage>
</organism>
<accession>A0ACC2I4T1</accession>